<dbReference type="EMBL" id="VSSQ01001109">
    <property type="protein sequence ID" value="MPM05197.1"/>
    <property type="molecule type" value="Genomic_DNA"/>
</dbReference>
<evidence type="ECO:0000256" key="2">
    <source>
        <dbReference type="ARBA" id="ARBA00022475"/>
    </source>
</evidence>
<dbReference type="Pfam" id="PF03772">
    <property type="entry name" value="Competence"/>
    <property type="match status" value="1"/>
</dbReference>
<dbReference type="InterPro" id="IPR025405">
    <property type="entry name" value="DUF4131"/>
</dbReference>
<keyword evidence="3 6" id="KW-0812">Transmembrane</keyword>
<evidence type="ECO:0000259" key="8">
    <source>
        <dbReference type="Pfam" id="PF13567"/>
    </source>
</evidence>
<organism evidence="9">
    <name type="scientific">bioreactor metagenome</name>
    <dbReference type="NCBI Taxonomy" id="1076179"/>
    <lineage>
        <taxon>unclassified sequences</taxon>
        <taxon>metagenomes</taxon>
        <taxon>ecological metagenomes</taxon>
    </lineage>
</organism>
<sequence>MSSWSKAPFVRILIPFVAGLLIYRSGWFDLSYSLIAASVLALLIALAAWLFMFPSLSTYRVKNIQGSLILLCIVACGWLVSYNSDYRNNNDFIGNLPKDSMIEMILKTDNAVEQKNSNLKTTASVLAFKTDSGWAPCSGRILLYISNPDSAAKLGYGDIIAARFYLNEVQNPLFNSDFNYKKYLADKNIFHQAYISDDQFTVLKTDAGNPLMSFALGIRGKMVDILQNQLGENDESAVISAMLAGYRADISADMMKAYSQAGVIHIMSVSGLHVGVIYIMITAFIGLFGWFKKKKWINVVLVLSLIWFYALLTGLSASVLRSAVMISFVVIGSAMQRSTSPYNSLAAAAFILLAFNPAGIGEIGFQLSFTAVLGILLFQRPLYNLWHIRNKWLDKIWQLACVSMAAQLMTLPFILYYFGQFPVYFLISNLIVVPLSSFVLYAGMAAVLLSWIPYIGTAVSFVALWLTKGMNFVVTTIESLPGAVISNIFISAWPAVILVLVVGLLYLMYYRRKVRLLYPVLLLAIVASLFEWQNKYAFEKQKEVFFIKDGGEFITGIKQYKSVFLILPSDSFAMSDYLASRLDRFAGQNSLQIITVPQVFNNEDLFRHENFLAWNQYRMLNWSGRKMPGPAENFPDIDLLLAPNLGRYYFEKYDGQLPADRVMSKIRSDDAGMMYIGGKKEWKFRVVSSE</sequence>
<evidence type="ECO:0000256" key="1">
    <source>
        <dbReference type="ARBA" id="ARBA00004651"/>
    </source>
</evidence>
<proteinExistence type="predicted"/>
<dbReference type="Pfam" id="PF13567">
    <property type="entry name" value="DUF4131"/>
    <property type="match status" value="1"/>
</dbReference>
<evidence type="ECO:0000313" key="9">
    <source>
        <dbReference type="EMBL" id="MPM05197.1"/>
    </source>
</evidence>
<evidence type="ECO:0008006" key="10">
    <source>
        <dbReference type="Google" id="ProtNLM"/>
    </source>
</evidence>
<dbReference type="InterPro" id="IPR004477">
    <property type="entry name" value="ComEC_N"/>
</dbReference>
<feature type="transmembrane region" description="Helical" evidence="6">
    <location>
        <begin position="347"/>
        <end position="378"/>
    </location>
</feature>
<name>A0A644WNJ0_9ZZZZ</name>
<comment type="caution">
    <text evidence="9">The sequence shown here is derived from an EMBL/GenBank/DDBJ whole genome shotgun (WGS) entry which is preliminary data.</text>
</comment>
<feature type="transmembrane region" description="Helical" evidence="6">
    <location>
        <begin position="399"/>
        <end position="418"/>
    </location>
</feature>
<dbReference type="PANTHER" id="PTHR30619:SF1">
    <property type="entry name" value="RECOMBINATION PROTEIN 2"/>
    <property type="match status" value="1"/>
</dbReference>
<feature type="transmembrane region" description="Helical" evidence="6">
    <location>
        <begin position="448"/>
        <end position="467"/>
    </location>
</feature>
<reference evidence="9" key="1">
    <citation type="submission" date="2019-08" db="EMBL/GenBank/DDBJ databases">
        <authorList>
            <person name="Kucharzyk K."/>
            <person name="Murdoch R.W."/>
            <person name="Higgins S."/>
            <person name="Loffler F."/>
        </authorList>
    </citation>
    <scope>NUCLEOTIDE SEQUENCE</scope>
</reference>
<evidence type="ECO:0000256" key="4">
    <source>
        <dbReference type="ARBA" id="ARBA00022989"/>
    </source>
</evidence>
<dbReference type="InterPro" id="IPR052159">
    <property type="entry name" value="Competence_DNA_uptake"/>
</dbReference>
<feature type="transmembrane region" description="Helical" evidence="6">
    <location>
        <begin position="30"/>
        <end position="52"/>
    </location>
</feature>
<evidence type="ECO:0000256" key="3">
    <source>
        <dbReference type="ARBA" id="ARBA00022692"/>
    </source>
</evidence>
<keyword evidence="4 6" id="KW-1133">Transmembrane helix</keyword>
<keyword evidence="2" id="KW-1003">Cell membrane</keyword>
<keyword evidence="5 6" id="KW-0472">Membrane</keyword>
<feature type="transmembrane region" description="Helical" evidence="6">
    <location>
        <begin position="296"/>
        <end position="312"/>
    </location>
</feature>
<feature type="transmembrane region" description="Helical" evidence="6">
    <location>
        <begin position="263"/>
        <end position="290"/>
    </location>
</feature>
<evidence type="ECO:0000259" key="7">
    <source>
        <dbReference type="Pfam" id="PF03772"/>
    </source>
</evidence>
<dbReference type="GO" id="GO:0005886">
    <property type="term" value="C:plasma membrane"/>
    <property type="evidence" value="ECO:0007669"/>
    <property type="project" value="UniProtKB-SubCell"/>
</dbReference>
<feature type="domain" description="ComEC/Rec2-related protein" evidence="7">
    <location>
        <begin position="242"/>
        <end position="509"/>
    </location>
</feature>
<gene>
    <name evidence="9" type="ORF">SDC9_51485</name>
</gene>
<feature type="transmembrane region" description="Helical" evidence="6">
    <location>
        <begin position="516"/>
        <end position="532"/>
    </location>
</feature>
<accession>A0A644WNJ0</accession>
<feature type="transmembrane region" description="Helical" evidence="6">
    <location>
        <begin position="64"/>
        <end position="82"/>
    </location>
</feature>
<dbReference type="AlphaFoldDB" id="A0A644WNJ0"/>
<feature type="domain" description="DUF4131" evidence="8">
    <location>
        <begin position="34"/>
        <end position="199"/>
    </location>
</feature>
<evidence type="ECO:0000256" key="6">
    <source>
        <dbReference type="SAM" id="Phobius"/>
    </source>
</evidence>
<comment type="subcellular location">
    <subcellularLocation>
        <location evidence="1">Cell membrane</location>
        <topology evidence="1">Multi-pass membrane protein</topology>
    </subcellularLocation>
</comment>
<dbReference type="NCBIfam" id="TIGR00360">
    <property type="entry name" value="ComEC_N-term"/>
    <property type="match status" value="1"/>
</dbReference>
<protein>
    <recommendedName>
        <fullName evidence="10">ComEC/Rec2-related protein domain-containing protein</fullName>
    </recommendedName>
</protein>
<dbReference type="PANTHER" id="PTHR30619">
    <property type="entry name" value="DNA INTERNALIZATION/COMPETENCE PROTEIN COMEC/REC2"/>
    <property type="match status" value="1"/>
</dbReference>
<feature type="transmembrane region" description="Helical" evidence="6">
    <location>
        <begin position="424"/>
        <end position="441"/>
    </location>
</feature>
<feature type="transmembrane region" description="Helical" evidence="6">
    <location>
        <begin position="6"/>
        <end position="23"/>
    </location>
</feature>
<feature type="transmembrane region" description="Helical" evidence="6">
    <location>
        <begin position="487"/>
        <end position="509"/>
    </location>
</feature>
<evidence type="ECO:0000256" key="5">
    <source>
        <dbReference type="ARBA" id="ARBA00023136"/>
    </source>
</evidence>